<reference evidence="1 2" key="1">
    <citation type="submission" date="2019-05" db="EMBL/GenBank/DDBJ databases">
        <title>Flagellimonas sp. AsT0115, sp. nov., isolated from a marine red algae, Asparagopsis taxiformis.</title>
        <authorList>
            <person name="Kim J."/>
            <person name="Jeong S.E."/>
            <person name="Jeon C.O."/>
        </authorList>
    </citation>
    <scope>NUCLEOTIDE SEQUENCE [LARGE SCALE GENOMIC DNA]</scope>
    <source>
        <strain evidence="1 2">AsT0115</strain>
    </source>
</reference>
<dbReference type="SUPFAM" id="SSF53756">
    <property type="entry name" value="UDP-Glycosyltransferase/glycogen phosphorylase"/>
    <property type="match status" value="1"/>
</dbReference>
<organism evidence="1 2">
    <name type="scientific">Flagellimonas algicola</name>
    <dbReference type="NCBI Taxonomy" id="2583815"/>
    <lineage>
        <taxon>Bacteria</taxon>
        <taxon>Pseudomonadati</taxon>
        <taxon>Bacteroidota</taxon>
        <taxon>Flavobacteriia</taxon>
        <taxon>Flavobacteriales</taxon>
        <taxon>Flavobacteriaceae</taxon>
        <taxon>Flagellimonas</taxon>
    </lineage>
</organism>
<proteinExistence type="predicted"/>
<dbReference type="Proteomes" id="UP000751614">
    <property type="component" value="Unassembled WGS sequence"/>
</dbReference>
<comment type="caution">
    <text evidence="1">The sequence shown here is derived from an EMBL/GenBank/DDBJ whole genome shotgun (WGS) entry which is preliminary data.</text>
</comment>
<dbReference type="EMBL" id="VCNI01000001">
    <property type="protein sequence ID" value="TMU56320.1"/>
    <property type="molecule type" value="Genomic_DNA"/>
</dbReference>
<keyword evidence="2" id="KW-1185">Reference proteome</keyword>
<name>A0ABY2WNK4_9FLAO</name>
<evidence type="ECO:0000313" key="2">
    <source>
        <dbReference type="Proteomes" id="UP000751614"/>
    </source>
</evidence>
<dbReference type="Gene3D" id="3.40.50.2000">
    <property type="entry name" value="Glycogen Phosphorylase B"/>
    <property type="match status" value="2"/>
</dbReference>
<sequence>MRKVLVIAYYWPPAGGPGVQRWLKFVKYLRDFNVVPVVYVPENPHYPLVDENLLSEVPKNVQILKRPIKEPYGWASLLSKKKTRTISSGIIPEKKPSSLEKILLWVRGNLFIPDARKYWVKPSVKFLAGIIQKEGIKTIITTGPPHSLHLIGLELKTKMDVQWISDFRDPWTTIGYHKKLRLTSISQKKHRDLEKKVLTNSDKIVVTSKTTQLEFESLTNRPIKVITNGFDEVLSPLELDSKFTISHLGSLLTGRNPIALWKVLRELVNERPEFAKHLIIQLAGVVGEEVWESIGQHGLQPYTHQLGYLPHKQVVELQQKSQILLLLEIASEETKGIIPGKLFEYLNARRPILALGPKDWEAGRMVQETKAGISLSVADAQALKNVLLDWFEQFEKGALSANSIGIEKFHRRELTKELVNFITWESS</sequence>
<dbReference type="RefSeq" id="WP_138832646.1">
    <property type="nucleotide sequence ID" value="NZ_VCNI01000001.1"/>
</dbReference>
<evidence type="ECO:0000313" key="1">
    <source>
        <dbReference type="EMBL" id="TMU56320.1"/>
    </source>
</evidence>
<protein>
    <submittedName>
        <fullName evidence="1">Glycosyltransferase family 4 protein</fullName>
    </submittedName>
</protein>
<gene>
    <name evidence="1" type="ORF">FGG15_01920</name>
</gene>
<accession>A0ABY2WNK4</accession>